<sequence>MSSKSERSSAAAASLGRGHRFINAAMRTLYFGRVPVLDLSRSEPADRDASPPVDPVSRQRPRLIISSHRNGAIDGHQVLAAFPHAQFLISIQLVRSWFLRLFIAGIPVVRPKDVERYHLDPSSATSPVEAGCAHLRRGGDLGVFPESSSEWGHRPQSYRPGAARMACTLIDEGVDVEVVPVGLFYSTPDRFRSRAEVVRGRSVTIPARNGRDFSGWEDAVASAMGSALDEVSVDCPDAQTFARIQAEALDVARTSSDRGATFAGAFLDMQRKRRSEEVTDAAHVDADVSRSTTAPGPGTSLLRWFGLVLMWLFAPILAAASFAGARADGRNTVTFFRLLGGFAAVMVWVPVLIVAAFFWPLVIGIGIVSAICGWLLLGLRRFRL</sequence>
<keyword evidence="1" id="KW-0812">Transmembrane</keyword>
<dbReference type="GO" id="GO:0008654">
    <property type="term" value="P:phospholipid biosynthetic process"/>
    <property type="evidence" value="ECO:0007669"/>
    <property type="project" value="TreeGrafter"/>
</dbReference>
<keyword evidence="1" id="KW-1133">Transmembrane helix</keyword>
<dbReference type="PANTHER" id="PTHR31605:SF0">
    <property type="entry name" value="GLYCEROL-3-PHOSPHATE O-ACYLTRANSFERASE 1"/>
    <property type="match status" value="1"/>
</dbReference>
<dbReference type="AlphaFoldDB" id="A0A846RS20"/>
<dbReference type="EMBL" id="JAATJN010000001">
    <property type="protein sequence ID" value="NJC56559.1"/>
    <property type="molecule type" value="Genomic_DNA"/>
</dbReference>
<comment type="caution">
    <text evidence="3">The sequence shown here is derived from an EMBL/GenBank/DDBJ whole genome shotgun (WGS) entry which is preliminary data.</text>
</comment>
<feature type="transmembrane region" description="Helical" evidence="1">
    <location>
        <begin position="361"/>
        <end position="379"/>
    </location>
</feature>
<dbReference type="PANTHER" id="PTHR31605">
    <property type="entry name" value="GLYCEROL-3-PHOSPHATE O-ACYLTRANSFERASE 1"/>
    <property type="match status" value="1"/>
</dbReference>
<keyword evidence="1" id="KW-0472">Membrane</keyword>
<dbReference type="GO" id="GO:0016287">
    <property type="term" value="F:glycerone-phosphate O-acyltransferase activity"/>
    <property type="evidence" value="ECO:0007669"/>
    <property type="project" value="TreeGrafter"/>
</dbReference>
<proteinExistence type="predicted"/>
<feature type="transmembrane region" description="Helical" evidence="1">
    <location>
        <begin position="335"/>
        <end position="355"/>
    </location>
</feature>
<evidence type="ECO:0000313" key="4">
    <source>
        <dbReference type="Proteomes" id="UP000576792"/>
    </source>
</evidence>
<dbReference type="InterPro" id="IPR052744">
    <property type="entry name" value="GPAT/DAPAT"/>
</dbReference>
<protein>
    <recommendedName>
        <fullName evidence="2">Phospholipid/glycerol acyltransferase domain-containing protein</fullName>
    </recommendedName>
</protein>
<reference evidence="3 4" key="1">
    <citation type="submission" date="2020-03" db="EMBL/GenBank/DDBJ databases">
        <title>Sequencing the genomes of 1000 actinobacteria strains.</title>
        <authorList>
            <person name="Klenk H.-P."/>
        </authorList>
    </citation>
    <scope>NUCLEOTIDE SEQUENCE [LARGE SCALE GENOMIC DNA]</scope>
    <source>
        <strain evidence="3 4">DSM 18964</strain>
    </source>
</reference>
<dbReference type="Proteomes" id="UP000576792">
    <property type="component" value="Unassembled WGS sequence"/>
</dbReference>
<name>A0A846RS20_9MICO</name>
<dbReference type="SMART" id="SM00563">
    <property type="entry name" value="PlsC"/>
    <property type="match status" value="1"/>
</dbReference>
<accession>A0A846RS20</accession>
<feature type="transmembrane region" description="Helical" evidence="1">
    <location>
        <begin position="301"/>
        <end position="323"/>
    </location>
</feature>
<dbReference type="InterPro" id="IPR002123">
    <property type="entry name" value="Plipid/glycerol_acylTrfase"/>
</dbReference>
<keyword evidence="4" id="KW-1185">Reference proteome</keyword>
<evidence type="ECO:0000313" key="3">
    <source>
        <dbReference type="EMBL" id="NJC56559.1"/>
    </source>
</evidence>
<dbReference type="GO" id="GO:0004366">
    <property type="term" value="F:glycerol-3-phosphate O-acyltransferase activity"/>
    <property type="evidence" value="ECO:0007669"/>
    <property type="project" value="TreeGrafter"/>
</dbReference>
<evidence type="ECO:0000256" key="1">
    <source>
        <dbReference type="SAM" id="Phobius"/>
    </source>
</evidence>
<dbReference type="RefSeq" id="WP_167950419.1">
    <property type="nucleotide sequence ID" value="NZ_BAAAPQ010000025.1"/>
</dbReference>
<organism evidence="3 4">
    <name type="scientific">Brevibacterium marinum</name>
    <dbReference type="NCBI Taxonomy" id="418643"/>
    <lineage>
        <taxon>Bacteria</taxon>
        <taxon>Bacillati</taxon>
        <taxon>Actinomycetota</taxon>
        <taxon>Actinomycetes</taxon>
        <taxon>Micrococcales</taxon>
        <taxon>Brevibacteriaceae</taxon>
        <taxon>Brevibacterium</taxon>
    </lineage>
</organism>
<evidence type="ECO:0000259" key="2">
    <source>
        <dbReference type="SMART" id="SM00563"/>
    </source>
</evidence>
<gene>
    <name evidence="3" type="ORF">BKA07_001594</name>
</gene>
<feature type="domain" description="Phospholipid/glycerol acyltransferase" evidence="2">
    <location>
        <begin position="62"/>
        <end position="186"/>
    </location>
</feature>